<feature type="compositionally biased region" description="Basic and acidic residues" evidence="1">
    <location>
        <begin position="639"/>
        <end position="672"/>
    </location>
</feature>
<keyword evidence="5" id="KW-1185">Reference proteome</keyword>
<feature type="transmembrane region" description="Helical" evidence="2">
    <location>
        <begin position="155"/>
        <end position="173"/>
    </location>
</feature>
<organism evidence="4 5">
    <name type="scientific">Pyrrhoderma noxium</name>
    <dbReference type="NCBI Taxonomy" id="2282107"/>
    <lineage>
        <taxon>Eukaryota</taxon>
        <taxon>Fungi</taxon>
        <taxon>Dikarya</taxon>
        <taxon>Basidiomycota</taxon>
        <taxon>Agaricomycotina</taxon>
        <taxon>Agaricomycetes</taxon>
        <taxon>Hymenochaetales</taxon>
        <taxon>Hymenochaetaceae</taxon>
        <taxon>Pyrrhoderma</taxon>
    </lineage>
</organism>
<dbReference type="Pfam" id="PF20151">
    <property type="entry name" value="DUF6533"/>
    <property type="match status" value="1"/>
</dbReference>
<dbReference type="STRING" id="2282107.A0A286UPF0"/>
<feature type="transmembrane region" description="Helical" evidence="2">
    <location>
        <begin position="530"/>
        <end position="550"/>
    </location>
</feature>
<name>A0A286UPF0_9AGAM</name>
<dbReference type="InterPro" id="IPR045340">
    <property type="entry name" value="DUF6533"/>
</dbReference>
<sequence length="672" mass="75770">MFRYPGILSACQRIVIGSIFVLRTYAIWGRSLFAAGAVVACIVGEVFTKIFVTFRFGSAVSLPPPLLGCFLAVQPENSKKFSWFYATELIADFVVLVLTVASSYRGLMKAKSAGVRTILWSVILKDGIIYFLLIFSTNLVSLIFFLVMAEDLKPILSAFTVMFNSLLTARLILNLKMISNGASSDSYNQSMSSSSSYPRPPQFKAATRYSTETWSQSMPTPPHDTIFSQNETRYVPDSRTFEMQSMQSQRPAHETNFLQGPSQKALPAGDRRKNEMTGWVSTLQGTDLKTKDPSNGYWSLSLICYSTALTERRPRWPRFLMATLSPHAVILAADHLQAAKYCTLSGLSMFVYDIFLTFPLEVEKVWKRRITGLTVLWFLNRWIYGLAYIFVVVGLFDPDCQKNFRYPGILATCQRVIIGSVFILRTYAIYGRGLIASGVIVAFLLSEVIVKLFVIYKYGSAVTMPKGLVACFLAVEPQHSLQFSWFYITELFTDFVVLLLTVYCSCVGYLRAKRAGLRSRLWRVILKDGIIYFLFIFSTNLVSAIFFLVITKDLKPIVSTFTVMFNSLLTARLILNLKTIDSPEPHRQTFTASRFEAVVMGDIGNNYESDLEPDGVIFASSQTDTTSEGDMMTTLPYDNLREPTESGYEMRDRTTASNDTQHEHESHDRPPV</sequence>
<feature type="transmembrane region" description="Helical" evidence="2">
    <location>
        <begin position="434"/>
        <end position="456"/>
    </location>
</feature>
<evidence type="ECO:0000256" key="2">
    <source>
        <dbReference type="SAM" id="Phobius"/>
    </source>
</evidence>
<feature type="transmembrane region" description="Helical" evidence="2">
    <location>
        <begin position="128"/>
        <end position="149"/>
    </location>
</feature>
<dbReference type="EMBL" id="NBII01000003">
    <property type="protein sequence ID" value="PAV21452.1"/>
    <property type="molecule type" value="Genomic_DNA"/>
</dbReference>
<dbReference type="AlphaFoldDB" id="A0A286UPF0"/>
<feature type="transmembrane region" description="Helical" evidence="2">
    <location>
        <begin position="32"/>
        <end position="54"/>
    </location>
</feature>
<evidence type="ECO:0000259" key="3">
    <source>
        <dbReference type="Pfam" id="PF20151"/>
    </source>
</evidence>
<comment type="caution">
    <text evidence="4">The sequence shown here is derived from an EMBL/GenBank/DDBJ whole genome shotgun (WGS) entry which is preliminary data.</text>
</comment>
<gene>
    <name evidence="4" type="ORF">PNOK_0407900</name>
</gene>
<protein>
    <recommendedName>
        <fullName evidence="3">DUF6533 domain-containing protein</fullName>
    </recommendedName>
</protein>
<dbReference type="OrthoDB" id="2679375at2759"/>
<evidence type="ECO:0000313" key="5">
    <source>
        <dbReference type="Proteomes" id="UP000217199"/>
    </source>
</evidence>
<keyword evidence="2" id="KW-0812">Transmembrane</keyword>
<keyword evidence="2" id="KW-1133">Transmembrane helix</keyword>
<feature type="region of interest" description="Disordered" evidence="1">
    <location>
        <begin position="621"/>
        <end position="672"/>
    </location>
</feature>
<feature type="transmembrane region" description="Helical" evidence="2">
    <location>
        <begin position="83"/>
        <end position="107"/>
    </location>
</feature>
<feature type="transmembrane region" description="Helical" evidence="2">
    <location>
        <begin position="374"/>
        <end position="396"/>
    </location>
</feature>
<feature type="compositionally biased region" description="Polar residues" evidence="1">
    <location>
        <begin position="248"/>
        <end position="262"/>
    </location>
</feature>
<proteinExistence type="predicted"/>
<keyword evidence="2" id="KW-0472">Membrane</keyword>
<feature type="region of interest" description="Disordered" evidence="1">
    <location>
        <begin position="248"/>
        <end position="272"/>
    </location>
</feature>
<feature type="transmembrane region" description="Helical" evidence="2">
    <location>
        <begin position="408"/>
        <end position="427"/>
    </location>
</feature>
<evidence type="ECO:0000313" key="4">
    <source>
        <dbReference type="EMBL" id="PAV21452.1"/>
    </source>
</evidence>
<dbReference type="InParanoid" id="A0A286UPF0"/>
<reference evidence="4 5" key="1">
    <citation type="journal article" date="2017" name="Mol. Ecol.">
        <title>Comparative and population genomic landscape of Phellinus noxius: A hypervariable fungus causing root rot in trees.</title>
        <authorList>
            <person name="Chung C.L."/>
            <person name="Lee T.J."/>
            <person name="Akiba M."/>
            <person name="Lee H.H."/>
            <person name="Kuo T.H."/>
            <person name="Liu D."/>
            <person name="Ke H.M."/>
            <person name="Yokoi T."/>
            <person name="Roa M.B."/>
            <person name="Lu M.J."/>
            <person name="Chang Y.Y."/>
            <person name="Ann P.J."/>
            <person name="Tsai J.N."/>
            <person name="Chen C.Y."/>
            <person name="Tzean S.S."/>
            <person name="Ota Y."/>
            <person name="Hattori T."/>
            <person name="Sahashi N."/>
            <person name="Liou R.F."/>
            <person name="Kikuchi T."/>
            <person name="Tsai I.J."/>
        </authorList>
    </citation>
    <scope>NUCLEOTIDE SEQUENCE [LARGE SCALE GENOMIC DNA]</scope>
    <source>
        <strain evidence="4 5">FFPRI411160</strain>
    </source>
</reference>
<evidence type="ECO:0000256" key="1">
    <source>
        <dbReference type="SAM" id="MobiDB-lite"/>
    </source>
</evidence>
<accession>A0A286UPF0</accession>
<dbReference type="Proteomes" id="UP000217199">
    <property type="component" value="Unassembled WGS sequence"/>
</dbReference>
<feature type="domain" description="DUF6533" evidence="3">
    <location>
        <begin position="341"/>
        <end position="383"/>
    </location>
</feature>
<feature type="transmembrane region" description="Helical" evidence="2">
    <location>
        <begin position="485"/>
        <end position="510"/>
    </location>
</feature>